<dbReference type="CDD" id="cd06582">
    <property type="entry name" value="TM_PBP1_LivH_like"/>
    <property type="match status" value="1"/>
</dbReference>
<keyword evidence="6 9" id="KW-1133">Transmembrane helix</keyword>
<feature type="transmembrane region" description="Helical" evidence="9">
    <location>
        <begin position="240"/>
        <end position="261"/>
    </location>
</feature>
<dbReference type="AlphaFoldDB" id="F8AC77"/>
<dbReference type="InterPro" id="IPR052157">
    <property type="entry name" value="BCAA_transport_permease"/>
</dbReference>
<dbReference type="PANTHER" id="PTHR11795">
    <property type="entry name" value="BRANCHED-CHAIN AMINO ACID TRANSPORT SYSTEM PERMEASE PROTEIN LIVH"/>
    <property type="match status" value="1"/>
</dbReference>
<keyword evidence="2" id="KW-0813">Transport</keyword>
<reference evidence="10 11" key="2">
    <citation type="journal article" date="2012" name="Stand. Genomic Sci.">
        <title>Complete genome sequence of the thermophilic sulfate-reducing ocean bacterium Thermodesulfatator indicus type strain (CIR29812(T)).</title>
        <authorList>
            <person name="Anderson I."/>
            <person name="Saunders E."/>
            <person name="Lapidus A."/>
            <person name="Nolan M."/>
            <person name="Lucas S."/>
            <person name="Tice H."/>
            <person name="Del Rio T.G."/>
            <person name="Cheng J.F."/>
            <person name="Han C."/>
            <person name="Tapia R."/>
            <person name="Goodwin L.A."/>
            <person name="Pitluck S."/>
            <person name="Liolios K."/>
            <person name="Mavromatis K."/>
            <person name="Pagani I."/>
            <person name="Ivanova N."/>
            <person name="Mikhailova N."/>
            <person name="Pati A."/>
            <person name="Chen A."/>
            <person name="Palaniappan K."/>
            <person name="Land M."/>
            <person name="Hauser L."/>
            <person name="Jeffries C.D."/>
            <person name="Chang Y.J."/>
            <person name="Brambilla E.M."/>
            <person name="Rohde M."/>
            <person name="Spring S."/>
            <person name="Goker M."/>
            <person name="Detter J.C."/>
            <person name="Woyke T."/>
            <person name="Bristow J."/>
            <person name="Eisen J.A."/>
            <person name="Markowitz V."/>
            <person name="Hugenholtz P."/>
            <person name="Kyrpides N.C."/>
            <person name="Klenk H.P."/>
        </authorList>
    </citation>
    <scope>NUCLEOTIDE SEQUENCE [LARGE SCALE GENOMIC DNA]</scope>
    <source>
        <strain evidence="11">DSM 15286 / JCM 11887 / CIR29812</strain>
    </source>
</reference>
<proteinExistence type="inferred from homology"/>
<dbReference type="PATRIC" id="fig|667014.3.peg.1910"/>
<evidence type="ECO:0000256" key="7">
    <source>
        <dbReference type="ARBA" id="ARBA00023136"/>
    </source>
</evidence>
<sequence length="302" mass="32654">MVIEGAIIYANLLVLLALGLTLTYITTNVPNFAQGSFAIVGSYAALTFYRIWHISPYYSLPALFIIGGVVGFLTFLVLNPLVRRGSSIEVLMIATLAIDLILLGIIGAYSEILSNIIGSTQAKFVFSYLDFYLWGIRGIFWVSFGVVFFLVGSLYLLLYKTKFGIALRASMENPALAQIMGINVEKTRLFSWILSGALAGVAGGLIPFMQEIVPGTGAIMIISIFAASIVGGLRHINGALLGGYIIGISESLITYIMAILLGTGFLVYGKLVSMLIMVLTLLIVPQGLTSIKWKKIKKYLGA</sequence>
<evidence type="ECO:0000256" key="5">
    <source>
        <dbReference type="ARBA" id="ARBA00022970"/>
    </source>
</evidence>
<dbReference type="GO" id="GO:0006865">
    <property type="term" value="P:amino acid transport"/>
    <property type="evidence" value="ECO:0007669"/>
    <property type="project" value="UniProtKB-KW"/>
</dbReference>
<dbReference type="Proteomes" id="UP000006793">
    <property type="component" value="Chromosome"/>
</dbReference>
<keyword evidence="7 9" id="KW-0472">Membrane</keyword>
<evidence type="ECO:0000256" key="3">
    <source>
        <dbReference type="ARBA" id="ARBA00022475"/>
    </source>
</evidence>
<protein>
    <submittedName>
        <fullName evidence="10">Inner-membrane translocator</fullName>
    </submittedName>
</protein>
<keyword evidence="3" id="KW-1003">Cell membrane</keyword>
<dbReference type="GO" id="GO:0005886">
    <property type="term" value="C:plasma membrane"/>
    <property type="evidence" value="ECO:0007669"/>
    <property type="project" value="UniProtKB-SubCell"/>
</dbReference>
<feature type="transmembrane region" description="Helical" evidence="9">
    <location>
        <begin position="189"/>
        <end position="206"/>
    </location>
</feature>
<feature type="transmembrane region" description="Helical" evidence="9">
    <location>
        <begin position="58"/>
        <end position="78"/>
    </location>
</feature>
<gene>
    <name evidence="10" type="ordered locus">Thein_1857</name>
</gene>
<dbReference type="PaxDb" id="667014-Thein_1857"/>
<feature type="transmembrane region" description="Helical" evidence="9">
    <location>
        <begin position="90"/>
        <end position="112"/>
    </location>
</feature>
<dbReference type="Pfam" id="PF02653">
    <property type="entry name" value="BPD_transp_2"/>
    <property type="match status" value="1"/>
</dbReference>
<dbReference type="InterPro" id="IPR001851">
    <property type="entry name" value="ABC_transp_permease"/>
</dbReference>
<dbReference type="PANTHER" id="PTHR11795:SF449">
    <property type="entry name" value="BRANCHED-CHAIN AMINO ACID TRANSPORT PERMEASE PROTEIN LIVH-RELATED"/>
    <property type="match status" value="1"/>
</dbReference>
<feature type="transmembrane region" description="Helical" evidence="9">
    <location>
        <begin position="267"/>
        <end position="288"/>
    </location>
</feature>
<accession>F8AC77</accession>
<evidence type="ECO:0000313" key="11">
    <source>
        <dbReference type="Proteomes" id="UP000006793"/>
    </source>
</evidence>
<dbReference type="KEGG" id="tid:Thein_1857"/>
<dbReference type="STRING" id="667014.Thein_1857"/>
<keyword evidence="11" id="KW-1185">Reference proteome</keyword>
<name>F8AC77_THEID</name>
<keyword evidence="5" id="KW-0029">Amino-acid transport</keyword>
<evidence type="ECO:0000256" key="2">
    <source>
        <dbReference type="ARBA" id="ARBA00022448"/>
    </source>
</evidence>
<evidence type="ECO:0000256" key="1">
    <source>
        <dbReference type="ARBA" id="ARBA00004651"/>
    </source>
</evidence>
<dbReference type="eggNOG" id="COG0559">
    <property type="taxonomic scope" value="Bacteria"/>
</dbReference>
<evidence type="ECO:0000256" key="6">
    <source>
        <dbReference type="ARBA" id="ARBA00022989"/>
    </source>
</evidence>
<organism evidence="10 11">
    <name type="scientific">Thermodesulfatator indicus (strain DSM 15286 / JCM 11887 / CIR29812)</name>
    <dbReference type="NCBI Taxonomy" id="667014"/>
    <lineage>
        <taxon>Bacteria</taxon>
        <taxon>Pseudomonadati</taxon>
        <taxon>Thermodesulfobacteriota</taxon>
        <taxon>Thermodesulfobacteria</taxon>
        <taxon>Thermodesulfobacteriales</taxon>
        <taxon>Thermodesulfatatoraceae</taxon>
        <taxon>Thermodesulfatator</taxon>
    </lineage>
</organism>
<dbReference type="HOGENOM" id="CLU_039929_1_0_0"/>
<feature type="transmembrane region" description="Helical" evidence="9">
    <location>
        <begin position="6"/>
        <end position="25"/>
    </location>
</feature>
<dbReference type="OrthoDB" id="9810089at2"/>
<dbReference type="InParanoid" id="F8AC77"/>
<evidence type="ECO:0000256" key="9">
    <source>
        <dbReference type="SAM" id="Phobius"/>
    </source>
</evidence>
<evidence type="ECO:0000256" key="4">
    <source>
        <dbReference type="ARBA" id="ARBA00022692"/>
    </source>
</evidence>
<dbReference type="GO" id="GO:0022857">
    <property type="term" value="F:transmembrane transporter activity"/>
    <property type="evidence" value="ECO:0007669"/>
    <property type="project" value="InterPro"/>
</dbReference>
<dbReference type="RefSeq" id="WP_013908451.1">
    <property type="nucleotide sequence ID" value="NC_015681.1"/>
</dbReference>
<feature type="transmembrane region" description="Helical" evidence="9">
    <location>
        <begin position="132"/>
        <end position="158"/>
    </location>
</feature>
<keyword evidence="4 9" id="KW-0812">Transmembrane</keyword>
<feature type="transmembrane region" description="Helical" evidence="9">
    <location>
        <begin position="212"/>
        <end position="233"/>
    </location>
</feature>
<dbReference type="EMBL" id="CP002683">
    <property type="protein sequence ID" value="AEH45712.1"/>
    <property type="molecule type" value="Genomic_DNA"/>
</dbReference>
<evidence type="ECO:0000256" key="8">
    <source>
        <dbReference type="ARBA" id="ARBA00037998"/>
    </source>
</evidence>
<comment type="similarity">
    <text evidence="8">Belongs to the binding-protein-dependent transport system permease family. LivHM subfamily.</text>
</comment>
<reference evidence="11" key="1">
    <citation type="submission" date="2011-04" db="EMBL/GenBank/DDBJ databases">
        <title>The complete genome of Thermodesulfatator indicus DSM 15286.</title>
        <authorList>
            <person name="Lucas S."/>
            <person name="Copeland A."/>
            <person name="Lapidus A."/>
            <person name="Bruce D."/>
            <person name="Goodwin L."/>
            <person name="Pitluck S."/>
            <person name="Peters L."/>
            <person name="Kyrpides N."/>
            <person name="Mavromatis K."/>
            <person name="Pagani I."/>
            <person name="Ivanova N."/>
            <person name="Saunders L."/>
            <person name="Detter J.C."/>
            <person name="Tapia R."/>
            <person name="Han C."/>
            <person name="Land M."/>
            <person name="Hauser L."/>
            <person name="Markowitz V."/>
            <person name="Cheng J.-F."/>
            <person name="Hugenholtz P."/>
            <person name="Woyke T."/>
            <person name="Wu D."/>
            <person name="Spring S."/>
            <person name="Schroeder M."/>
            <person name="Brambilla E."/>
            <person name="Klenk H.-P."/>
            <person name="Eisen J.A."/>
        </authorList>
    </citation>
    <scope>NUCLEOTIDE SEQUENCE [LARGE SCALE GENOMIC DNA]</scope>
    <source>
        <strain evidence="11">DSM 15286 / JCM 11887 / CIR29812</strain>
    </source>
</reference>
<comment type="subcellular location">
    <subcellularLocation>
        <location evidence="1">Cell membrane</location>
        <topology evidence="1">Multi-pass membrane protein</topology>
    </subcellularLocation>
</comment>
<evidence type="ECO:0000313" key="10">
    <source>
        <dbReference type="EMBL" id="AEH45712.1"/>
    </source>
</evidence>